<dbReference type="InterPro" id="IPR006797">
    <property type="entry name" value="PRELI/MSF1_dom"/>
</dbReference>
<dbReference type="GO" id="GO:0005758">
    <property type="term" value="C:mitochondrial intermembrane space"/>
    <property type="evidence" value="ECO:0007669"/>
    <property type="project" value="InterPro"/>
</dbReference>
<name>A0A8F2W0J7_CANAR</name>
<dbReference type="AlphaFoldDB" id="A0A8F2W0J7"/>
<dbReference type="EMBL" id="CP076750">
    <property type="protein sequence ID" value="QWW23422.1"/>
    <property type="molecule type" value="Genomic_DNA"/>
</dbReference>
<protein>
    <recommendedName>
        <fullName evidence="1">PRELI/MSF1 domain-containing protein</fullName>
    </recommendedName>
</protein>
<sequence>MKIFESSHFFNYSWEQVTAANWVKYPNELSSHVVSVDILNREVDPEKHILRTERLISCKQPVPRWLRAIIGGEEYSFVRELSEVDLVNRKLIMKSANMTLSNLLLVNETVVYTPDKKMPHGRTLFEQEAAITAFSPFSGICNKIEDWSVERFGQNAKVGKLGFEGVLQSVAKKWDESGVLVKGLGTSLMEELDEVNDKTHEMIHDVGEKTSSTMQIELCSTCKDQLMALALVLVLVLVLGVGHVPRWGHRRHRRSISFHASQLIKVHPNPHILVMKDEVIALEGYEHVNLDAGHINFQNTPVKLEYCPETAIDAEIEKAFSEFHTLGNHNGIKLETPDSLSPEEHQWTTPEAPSFECFDETSHHVLSSVTSEEMDVTAKQHQQQQNLPSKQQSEMNCDTVALLKQELANHSRLVGTYTTMKSAYLKLCSEFNYLLGKFNDNERIKLNLIHENNELRQLLVDVIKEKELDRRRYKEELLGAGMGQA</sequence>
<dbReference type="PROSITE" id="PS50904">
    <property type="entry name" value="PRELI_MSF1"/>
    <property type="match status" value="1"/>
</dbReference>
<proteinExistence type="predicted"/>
<dbReference type="PANTHER" id="PTHR11158">
    <property type="entry name" value="MSF1/PX19 RELATED"/>
    <property type="match status" value="1"/>
</dbReference>
<evidence type="ECO:0000313" key="2">
    <source>
        <dbReference type="EMBL" id="QWW23422.1"/>
    </source>
</evidence>
<evidence type="ECO:0000259" key="1">
    <source>
        <dbReference type="PROSITE" id="PS50904"/>
    </source>
</evidence>
<gene>
    <name evidence="2" type="ORF">CA7LBN_002223</name>
</gene>
<organism evidence="2">
    <name type="scientific">Candidozyma auris</name>
    <name type="common">Yeast</name>
    <name type="synonym">Candida auris</name>
    <dbReference type="NCBI Taxonomy" id="498019"/>
    <lineage>
        <taxon>Eukaryota</taxon>
        <taxon>Fungi</taxon>
        <taxon>Dikarya</taxon>
        <taxon>Ascomycota</taxon>
        <taxon>Saccharomycotina</taxon>
        <taxon>Pichiomycetes</taxon>
        <taxon>Metschnikowiaceae</taxon>
        <taxon>Candidozyma</taxon>
    </lineage>
</organism>
<accession>A0A8F2W0J7</accession>
<dbReference type="Pfam" id="PF04707">
    <property type="entry name" value="PRELI"/>
    <property type="match status" value="1"/>
</dbReference>
<dbReference type="InterPro" id="IPR037365">
    <property type="entry name" value="Slowmo/Ups"/>
</dbReference>
<dbReference type="Proteomes" id="UP000825438">
    <property type="component" value="Chromosome II"/>
</dbReference>
<feature type="domain" description="PRELI/MSF1" evidence="1">
    <location>
        <begin position="1"/>
        <end position="175"/>
    </location>
</feature>
<reference evidence="2" key="1">
    <citation type="submission" date="2021-06" db="EMBL/GenBank/DDBJ databases">
        <title>Candida auris outbreak in lebanese hospital.</title>
        <authorList>
            <person name="Finianos M."/>
        </authorList>
    </citation>
    <scope>NUCLEOTIDE SEQUENCE</scope>
    <source>
        <strain evidence="2">CA7LBN</strain>
    </source>
</reference>